<evidence type="ECO:0000313" key="8">
    <source>
        <dbReference type="EMBL" id="KAJ7980261.1"/>
    </source>
</evidence>
<keyword evidence="1" id="KW-0488">Methylation</keyword>
<dbReference type="PANTHER" id="PTHR45868:SF86">
    <property type="entry name" value="HMA DOMAIN-CONTAINING PROTEIN"/>
    <property type="match status" value="1"/>
</dbReference>
<feature type="compositionally biased region" description="Basic and acidic residues" evidence="6">
    <location>
        <begin position="108"/>
        <end position="132"/>
    </location>
</feature>
<dbReference type="InterPro" id="IPR006121">
    <property type="entry name" value="HMA_dom"/>
</dbReference>
<dbReference type="FunFam" id="3.30.70.100:FF:000008">
    <property type="entry name" value="Copper transport protein ATOX1"/>
    <property type="match status" value="1"/>
</dbReference>
<evidence type="ECO:0000256" key="3">
    <source>
        <dbReference type="ARBA" id="ARBA00023288"/>
    </source>
</evidence>
<dbReference type="AlphaFoldDB" id="A0AAD7QEX0"/>
<dbReference type="GO" id="GO:0046872">
    <property type="term" value="F:metal ion binding"/>
    <property type="evidence" value="ECO:0007669"/>
    <property type="project" value="UniProtKB-KW"/>
</dbReference>
<feature type="compositionally biased region" description="Basic residues" evidence="6">
    <location>
        <begin position="87"/>
        <end position="96"/>
    </location>
</feature>
<dbReference type="EMBL" id="JARAOO010000002">
    <property type="protein sequence ID" value="KAJ7980261.1"/>
    <property type="molecule type" value="Genomic_DNA"/>
</dbReference>
<feature type="compositionally biased region" description="Basic residues" evidence="6">
    <location>
        <begin position="172"/>
        <end position="181"/>
    </location>
</feature>
<feature type="compositionally biased region" description="Polar residues" evidence="6">
    <location>
        <begin position="157"/>
        <end position="166"/>
    </location>
</feature>
<gene>
    <name evidence="8" type="ORF">O6P43_003553</name>
</gene>
<evidence type="ECO:0000313" key="9">
    <source>
        <dbReference type="Proteomes" id="UP001163823"/>
    </source>
</evidence>
<evidence type="ECO:0000256" key="6">
    <source>
        <dbReference type="SAM" id="MobiDB-lite"/>
    </source>
</evidence>
<keyword evidence="3" id="KW-0449">Lipoprotein</keyword>
<dbReference type="Gene3D" id="3.30.70.100">
    <property type="match status" value="1"/>
</dbReference>
<dbReference type="PANTHER" id="PTHR45868">
    <property type="entry name" value="HEAVY METAL-ASSOCIATED ISOPRENYLATED PLANT PROTEIN 33-RELATED"/>
    <property type="match status" value="1"/>
</dbReference>
<keyword evidence="2" id="KW-0479">Metal-binding</keyword>
<dbReference type="CDD" id="cd00371">
    <property type="entry name" value="HMA"/>
    <property type="match status" value="1"/>
</dbReference>
<keyword evidence="9" id="KW-1185">Reference proteome</keyword>
<feature type="domain" description="HMA" evidence="7">
    <location>
        <begin position="15"/>
        <end position="78"/>
    </location>
</feature>
<sequence>MDGKSVDPASEPLNYQTWFLKVSIHCEGCKRKVKKVLQSIDGVFTTTIDLQQQKVAVTGSVGVETLIKKLNKSGKHAEIWPENVAGKSKKSKKSKKKNEEDPESDENLSDRPEAKLNSDKNRGGEIARKSDGESQSIDSKVGGNSLGNCPVGGQSAAADNNGNQSEGAAVKRSGKKKKKKGQNGNNGSIGTGPPSSGAPLNPSQAAGPEMGQINSNLTYPFPSSDYPPMAYAASYNRIYPFVKIGTTYYVPSSAYTLAGKHQETFQVQPSPLASFEIFSDENANACSIM</sequence>
<dbReference type="Pfam" id="PF00403">
    <property type="entry name" value="HMA"/>
    <property type="match status" value="1"/>
</dbReference>
<comment type="similarity">
    <text evidence="5">Belongs to the HIPP family.</text>
</comment>
<accession>A0AAD7QEX0</accession>
<dbReference type="Proteomes" id="UP001163823">
    <property type="component" value="Chromosome 2"/>
</dbReference>
<dbReference type="SUPFAM" id="SSF55008">
    <property type="entry name" value="HMA, heavy metal-associated domain"/>
    <property type="match status" value="1"/>
</dbReference>
<keyword evidence="4" id="KW-0636">Prenylation</keyword>
<proteinExistence type="inferred from homology"/>
<evidence type="ECO:0000256" key="2">
    <source>
        <dbReference type="ARBA" id="ARBA00022723"/>
    </source>
</evidence>
<name>A0AAD7QEX0_QUISA</name>
<dbReference type="KEGG" id="qsa:O6P43_003553"/>
<dbReference type="InterPro" id="IPR036163">
    <property type="entry name" value="HMA_dom_sf"/>
</dbReference>
<organism evidence="8 9">
    <name type="scientific">Quillaja saponaria</name>
    <name type="common">Soap bark tree</name>
    <dbReference type="NCBI Taxonomy" id="32244"/>
    <lineage>
        <taxon>Eukaryota</taxon>
        <taxon>Viridiplantae</taxon>
        <taxon>Streptophyta</taxon>
        <taxon>Embryophyta</taxon>
        <taxon>Tracheophyta</taxon>
        <taxon>Spermatophyta</taxon>
        <taxon>Magnoliopsida</taxon>
        <taxon>eudicotyledons</taxon>
        <taxon>Gunneridae</taxon>
        <taxon>Pentapetalae</taxon>
        <taxon>rosids</taxon>
        <taxon>fabids</taxon>
        <taxon>Fabales</taxon>
        <taxon>Quillajaceae</taxon>
        <taxon>Quillaja</taxon>
    </lineage>
</organism>
<evidence type="ECO:0000256" key="1">
    <source>
        <dbReference type="ARBA" id="ARBA00022481"/>
    </source>
</evidence>
<evidence type="ECO:0000259" key="7">
    <source>
        <dbReference type="PROSITE" id="PS50846"/>
    </source>
</evidence>
<evidence type="ECO:0000256" key="4">
    <source>
        <dbReference type="ARBA" id="ARBA00023289"/>
    </source>
</evidence>
<comment type="caution">
    <text evidence="8">The sequence shown here is derived from an EMBL/GenBank/DDBJ whole genome shotgun (WGS) entry which is preliminary data.</text>
</comment>
<evidence type="ECO:0000256" key="5">
    <source>
        <dbReference type="ARBA" id="ARBA00024045"/>
    </source>
</evidence>
<dbReference type="PROSITE" id="PS50846">
    <property type="entry name" value="HMA_2"/>
    <property type="match status" value="1"/>
</dbReference>
<feature type="region of interest" description="Disordered" evidence="6">
    <location>
        <begin position="72"/>
        <end position="216"/>
    </location>
</feature>
<reference evidence="8" key="1">
    <citation type="journal article" date="2023" name="Science">
        <title>Elucidation of the pathway for biosynthesis of saponin adjuvants from the soapbark tree.</title>
        <authorList>
            <person name="Reed J."/>
            <person name="Orme A."/>
            <person name="El-Demerdash A."/>
            <person name="Owen C."/>
            <person name="Martin L.B.B."/>
            <person name="Misra R.C."/>
            <person name="Kikuchi S."/>
            <person name="Rejzek M."/>
            <person name="Martin A.C."/>
            <person name="Harkess A."/>
            <person name="Leebens-Mack J."/>
            <person name="Louveau T."/>
            <person name="Stephenson M.J."/>
            <person name="Osbourn A."/>
        </authorList>
    </citation>
    <scope>NUCLEOTIDE SEQUENCE</scope>
    <source>
        <strain evidence="8">S10</strain>
    </source>
</reference>
<protein>
    <submittedName>
        <fullName evidence="8">Heavy metal-associated isoprenylated plant protein</fullName>
    </submittedName>
</protein>